<dbReference type="OrthoDB" id="7210926at2"/>
<keyword evidence="3" id="KW-1185">Reference proteome</keyword>
<dbReference type="EMBL" id="SNZR01000015">
    <property type="protein sequence ID" value="TDR88232.1"/>
    <property type="molecule type" value="Genomic_DNA"/>
</dbReference>
<dbReference type="InterPro" id="IPR009875">
    <property type="entry name" value="PilZ_domain"/>
</dbReference>
<dbReference type="Proteomes" id="UP000295122">
    <property type="component" value="Unassembled WGS sequence"/>
</dbReference>
<protein>
    <recommendedName>
        <fullName evidence="1">PilZ domain-containing protein</fullName>
    </recommendedName>
</protein>
<dbReference type="Pfam" id="PF07238">
    <property type="entry name" value="PilZ"/>
    <property type="match status" value="1"/>
</dbReference>
<evidence type="ECO:0000259" key="1">
    <source>
        <dbReference type="Pfam" id="PF07238"/>
    </source>
</evidence>
<gene>
    <name evidence="2" type="ORF">EV668_4104</name>
</gene>
<accession>A0A4R7BTI3</accession>
<dbReference type="AlphaFoldDB" id="A0A4R7BTI3"/>
<proteinExistence type="predicted"/>
<sequence length="89" mass="9869">MFHDRRAVARQTTHLTAKIYCSSFPALSCSVLNVSSRGARLEFTAPPPDHDNFMLIFDGSGQVYCGSVRWRCGTSVGIEFEEDADDLPI</sequence>
<name>A0A4R7BTI3_9HYPH</name>
<dbReference type="RefSeq" id="WP_133773557.1">
    <property type="nucleotide sequence ID" value="NZ_SNZR01000015.1"/>
</dbReference>
<dbReference type="GO" id="GO:0035438">
    <property type="term" value="F:cyclic-di-GMP binding"/>
    <property type="evidence" value="ECO:0007669"/>
    <property type="project" value="InterPro"/>
</dbReference>
<evidence type="ECO:0000313" key="2">
    <source>
        <dbReference type="EMBL" id="TDR88232.1"/>
    </source>
</evidence>
<reference evidence="2 3" key="1">
    <citation type="submission" date="2019-03" db="EMBL/GenBank/DDBJ databases">
        <title>Genomic Encyclopedia of Type Strains, Phase IV (KMG-IV): sequencing the most valuable type-strain genomes for metagenomic binning, comparative biology and taxonomic classification.</title>
        <authorList>
            <person name="Goeker M."/>
        </authorList>
    </citation>
    <scope>NUCLEOTIDE SEQUENCE [LARGE SCALE GENOMIC DNA]</scope>
    <source>
        <strain evidence="2 3">DSM 25903</strain>
    </source>
</reference>
<evidence type="ECO:0000313" key="3">
    <source>
        <dbReference type="Proteomes" id="UP000295122"/>
    </source>
</evidence>
<dbReference type="SUPFAM" id="SSF141371">
    <property type="entry name" value="PilZ domain-like"/>
    <property type="match status" value="1"/>
</dbReference>
<feature type="domain" description="PilZ" evidence="1">
    <location>
        <begin position="5"/>
        <end position="83"/>
    </location>
</feature>
<comment type="caution">
    <text evidence="2">The sequence shown here is derived from an EMBL/GenBank/DDBJ whole genome shotgun (WGS) entry which is preliminary data.</text>
</comment>
<organism evidence="2 3">
    <name type="scientific">Enterovirga rhinocerotis</name>
    <dbReference type="NCBI Taxonomy" id="1339210"/>
    <lineage>
        <taxon>Bacteria</taxon>
        <taxon>Pseudomonadati</taxon>
        <taxon>Pseudomonadota</taxon>
        <taxon>Alphaproteobacteria</taxon>
        <taxon>Hyphomicrobiales</taxon>
        <taxon>Methylobacteriaceae</taxon>
        <taxon>Enterovirga</taxon>
    </lineage>
</organism>